<dbReference type="PANTHER" id="PTHR43798:SF33">
    <property type="entry name" value="HYDROLASE, PUTATIVE (AFU_ORTHOLOGUE AFUA_2G14860)-RELATED"/>
    <property type="match status" value="1"/>
</dbReference>
<dbReference type="PANTHER" id="PTHR43798">
    <property type="entry name" value="MONOACYLGLYCEROL LIPASE"/>
    <property type="match status" value="1"/>
</dbReference>
<sequence>MHHSEIRNSSAVFTTLETGKGEPVLFLHGFPDNHKTFAPMMETIGKKGYHCISPVMRGYEPSTISHSHKLHVVDLVDDILGWMNDRKWDSVHLVGHNWGSVIAFAAGMYYPNRIKSITSLGVPLLRTYQDSFFWAPQQTIHSWYVLLFQIPFLAELTIRSNGFALVDYLWKDWSPGYSPNQDHLAEIKANFQNPGILSSALAYYRNLNDLFTESGRESILGILDSKITVPTQILYGLNDGCFHKNLFEHLLDENDFPCGFRKIGFDHAGHFLHWEKREEVTKLILEWLEKNNQI</sequence>
<dbReference type="InterPro" id="IPR000073">
    <property type="entry name" value="AB_hydrolase_1"/>
</dbReference>
<keyword evidence="2" id="KW-0378">Hydrolase</keyword>
<comment type="caution">
    <text evidence="2">The sequence shown here is derived from an EMBL/GenBank/DDBJ whole genome shotgun (WGS) entry which is preliminary data.</text>
</comment>
<dbReference type="Proteomes" id="UP000297891">
    <property type="component" value="Unassembled WGS sequence"/>
</dbReference>
<evidence type="ECO:0000259" key="1">
    <source>
        <dbReference type="Pfam" id="PF00561"/>
    </source>
</evidence>
<feature type="domain" description="AB hydrolase-1" evidence="1">
    <location>
        <begin position="23"/>
        <end position="276"/>
    </location>
</feature>
<protein>
    <submittedName>
        <fullName evidence="2">Alpha/beta hydrolase</fullName>
    </submittedName>
</protein>
<dbReference type="OrthoDB" id="9773293at2"/>
<organism evidence="2 3">
    <name type="scientific">Leptospira brenneri</name>
    <dbReference type="NCBI Taxonomy" id="2023182"/>
    <lineage>
        <taxon>Bacteria</taxon>
        <taxon>Pseudomonadati</taxon>
        <taxon>Spirochaetota</taxon>
        <taxon>Spirochaetia</taxon>
        <taxon>Leptospirales</taxon>
        <taxon>Leptospiraceae</taxon>
        <taxon>Leptospira</taxon>
    </lineage>
</organism>
<dbReference type="InterPro" id="IPR029058">
    <property type="entry name" value="AB_hydrolase_fold"/>
</dbReference>
<evidence type="ECO:0000313" key="3">
    <source>
        <dbReference type="Proteomes" id="UP000297891"/>
    </source>
</evidence>
<dbReference type="InterPro" id="IPR000639">
    <property type="entry name" value="Epox_hydrolase-like"/>
</dbReference>
<reference evidence="2" key="1">
    <citation type="journal article" date="2019" name="PLoS Negl. Trop. Dis.">
        <title>Revisiting the worldwide diversity of Leptospira species in the environment.</title>
        <authorList>
            <person name="Vincent A.T."/>
            <person name="Schiettekatte O."/>
            <person name="Bourhy P."/>
            <person name="Veyrier F.J."/>
            <person name="Picardeau M."/>
        </authorList>
    </citation>
    <scope>NUCLEOTIDE SEQUENCE [LARGE SCALE GENOMIC DNA]</scope>
    <source>
        <strain evidence="2">201800277</strain>
    </source>
</reference>
<name>A0A5F1Z9L3_9LEPT</name>
<proteinExistence type="predicted"/>
<accession>A0A5F1Z9L3</accession>
<gene>
    <name evidence="2" type="ORF">EHQ30_05765</name>
</gene>
<dbReference type="Gene3D" id="3.40.50.1820">
    <property type="entry name" value="alpha/beta hydrolase"/>
    <property type="match status" value="1"/>
</dbReference>
<dbReference type="AlphaFoldDB" id="A0A5F1Z9L3"/>
<evidence type="ECO:0000313" key="2">
    <source>
        <dbReference type="EMBL" id="TGK96129.1"/>
    </source>
</evidence>
<dbReference type="Pfam" id="PF00561">
    <property type="entry name" value="Abhydrolase_1"/>
    <property type="match status" value="1"/>
</dbReference>
<dbReference type="SUPFAM" id="SSF53474">
    <property type="entry name" value="alpha/beta-Hydrolases"/>
    <property type="match status" value="1"/>
</dbReference>
<dbReference type="RefSeq" id="WP_135676684.1">
    <property type="nucleotide sequence ID" value="NZ_RQFP01000001.1"/>
</dbReference>
<dbReference type="EMBL" id="RQFP01000001">
    <property type="protein sequence ID" value="TGK96129.1"/>
    <property type="molecule type" value="Genomic_DNA"/>
</dbReference>
<dbReference type="InterPro" id="IPR050266">
    <property type="entry name" value="AB_hydrolase_sf"/>
</dbReference>
<dbReference type="GO" id="GO:0016020">
    <property type="term" value="C:membrane"/>
    <property type="evidence" value="ECO:0007669"/>
    <property type="project" value="TreeGrafter"/>
</dbReference>
<dbReference type="GO" id="GO:0016787">
    <property type="term" value="F:hydrolase activity"/>
    <property type="evidence" value="ECO:0007669"/>
    <property type="project" value="UniProtKB-KW"/>
</dbReference>
<dbReference type="PRINTS" id="PR00412">
    <property type="entry name" value="EPOXHYDRLASE"/>
</dbReference>
<keyword evidence="3" id="KW-1185">Reference proteome</keyword>